<dbReference type="OrthoDB" id="3193269at2"/>
<dbReference type="AlphaFoldDB" id="C7NCY3"/>
<dbReference type="eggNOG" id="COG1112">
    <property type="taxonomic scope" value="Bacteria"/>
</dbReference>
<dbReference type="Proteomes" id="UP000001910">
    <property type="component" value="Chromosome"/>
</dbReference>
<dbReference type="SUPFAM" id="SSF52540">
    <property type="entry name" value="P-loop containing nucleoside triphosphate hydrolases"/>
    <property type="match status" value="1"/>
</dbReference>
<organism evidence="2 3">
    <name type="scientific">Leptotrichia buccalis (strain ATCC 14201 / DSM 1135 / JCM 12969 / NCTC 10249 / C-1013-b)</name>
    <dbReference type="NCBI Taxonomy" id="523794"/>
    <lineage>
        <taxon>Bacteria</taxon>
        <taxon>Fusobacteriati</taxon>
        <taxon>Fusobacteriota</taxon>
        <taxon>Fusobacteriia</taxon>
        <taxon>Fusobacteriales</taxon>
        <taxon>Leptotrichiaceae</taxon>
        <taxon>Leptotrichia</taxon>
    </lineage>
</organism>
<gene>
    <name evidence="2" type="ordered locus">Lebu_0123</name>
</gene>
<feature type="domain" description="Schlafen group 3-like DNA/RNA helicase" evidence="1">
    <location>
        <begin position="242"/>
        <end position="597"/>
    </location>
</feature>
<dbReference type="GO" id="GO:0003676">
    <property type="term" value="F:nucleic acid binding"/>
    <property type="evidence" value="ECO:0007669"/>
    <property type="project" value="InterPro"/>
</dbReference>
<evidence type="ECO:0000259" key="1">
    <source>
        <dbReference type="Pfam" id="PF09848"/>
    </source>
</evidence>
<protein>
    <recommendedName>
        <fullName evidence="1">Schlafen group 3-like DNA/RNA helicase domain-containing protein</fullName>
    </recommendedName>
</protein>
<dbReference type="HOGENOM" id="CLU_031446_0_0_0"/>
<keyword evidence="3" id="KW-1185">Reference proteome</keyword>
<evidence type="ECO:0000313" key="2">
    <source>
        <dbReference type="EMBL" id="ACV38053.1"/>
    </source>
</evidence>
<accession>C7NCY3</accession>
<evidence type="ECO:0000313" key="3">
    <source>
        <dbReference type="Proteomes" id="UP000001910"/>
    </source>
</evidence>
<dbReference type="InterPro" id="IPR018647">
    <property type="entry name" value="SLFN_3-like_DNA/RNA_helicase"/>
</dbReference>
<proteinExistence type="predicted"/>
<name>C7NCY3_LEPBD</name>
<reference evidence="2 3" key="1">
    <citation type="journal article" date="2009" name="Stand. Genomic Sci.">
        <title>Complete genome sequence of Leptotrichia buccalis type strain (C-1013-b).</title>
        <authorList>
            <person name="Ivanova N."/>
            <person name="Gronow S."/>
            <person name="Lapidus A."/>
            <person name="Copeland A."/>
            <person name="Glavina Del Rio T."/>
            <person name="Nolan M."/>
            <person name="Lucas S."/>
            <person name="Chen F."/>
            <person name="Tice H."/>
            <person name="Cheng J.F."/>
            <person name="Saunders E."/>
            <person name="Bruce D."/>
            <person name="Goodwin L."/>
            <person name="Brettin T."/>
            <person name="Detter J.C."/>
            <person name="Han C."/>
            <person name="Pitluck S."/>
            <person name="Mikhailova N."/>
            <person name="Pati A."/>
            <person name="Mavrommatis K."/>
            <person name="Chen A."/>
            <person name="Palaniappan K."/>
            <person name="Land M."/>
            <person name="Hauser L."/>
            <person name="Chang Y.J."/>
            <person name="Jeffries C.D."/>
            <person name="Chain P."/>
            <person name="Rohde C."/>
            <person name="Goker M."/>
            <person name="Bristow J."/>
            <person name="Eisen J.A."/>
            <person name="Markowitz V."/>
            <person name="Hugenholtz P."/>
            <person name="Kyrpides N.C."/>
            <person name="Klenk H.P."/>
        </authorList>
    </citation>
    <scope>NUCLEOTIDE SEQUENCE [LARGE SCALE GENOMIC DNA]</scope>
    <source>
        <strain evidence="3">ATCC 14201 / DSM 1135 / JCM 12969 / NCTC 10249 / C-1013-b</strain>
    </source>
</reference>
<sequence length="617" mass="71923">MNHSTLILKVKNIINSNDTTAYINKLGTILRNKKIDEKDMSISESQVKAWKDCFKFLKENLTGINKNIDLLFEYSLPGTIHERPDVIILTEKKLIILEFKRKKRPENEDISQVLRYKEWIKNFHSTTKERNLKIKEYIVCTFPYSNPYQERGVNILTSENFNDTLKKELEREKETTPSIINKWIHSSMTIMPDMLKAIELLYKENKLPYISDVNKQCLNTVKEYMREVYQNSKIKKKNTKLVIVVDGVPGAGKTALGFNIIHTANKKGKLNAVYITGNGPLVDVLSYQLNNIIENRAAAPNIIRSMKNFKSKHNNNNDDKNVKILVFDEAQRAWNKHENNESEPKILLEAGNQIANKYGYAIILVLFGNKQYIYKGEEGGLSLWLKAIEESEDWNILLSDNLNKQIDKNEFTKKERRRVDKRLYLSTSIRGNSNDCSKWVNKIISDESIEDIKKEFEKINNTSFTIYLTRSQEKVKSYCEKLDENKSFGIFVSNFSSEKNIIFNNRDNTAYGKWFLGESKNLSTYCSVFGCQGLELDYPIIKFSDDYTRKNGKWIYGGKKYENAINSKIYQNPEDIVENNYRVLLTRGRYGMILFIPENKIFDETYEYFKSMGIKEL</sequence>
<dbReference type="Pfam" id="PF09848">
    <property type="entry name" value="SLFN-g3_helicase"/>
    <property type="match status" value="1"/>
</dbReference>
<dbReference type="EMBL" id="CP001685">
    <property type="protein sequence ID" value="ACV38053.1"/>
    <property type="molecule type" value="Genomic_DNA"/>
</dbReference>
<dbReference type="RefSeq" id="WP_012806247.1">
    <property type="nucleotide sequence ID" value="NC_013192.1"/>
</dbReference>
<dbReference type="Gene3D" id="3.40.50.300">
    <property type="entry name" value="P-loop containing nucleotide triphosphate hydrolases"/>
    <property type="match status" value="1"/>
</dbReference>
<dbReference type="InterPro" id="IPR011856">
    <property type="entry name" value="tRNA_endonuc-like_dom_sf"/>
</dbReference>
<dbReference type="KEGG" id="lba:Lebu_0123"/>
<dbReference type="Gene3D" id="3.40.1350.10">
    <property type="match status" value="1"/>
</dbReference>
<dbReference type="InterPro" id="IPR027417">
    <property type="entry name" value="P-loop_NTPase"/>
</dbReference>